<feature type="disulfide bond" evidence="4">
    <location>
        <begin position="296"/>
        <end position="348"/>
    </location>
</feature>
<dbReference type="InterPro" id="IPR036084">
    <property type="entry name" value="Ser_inhib-like_sf"/>
</dbReference>
<evidence type="ECO:0000259" key="6">
    <source>
        <dbReference type="PROSITE" id="PS01225"/>
    </source>
</evidence>
<feature type="region of interest" description="Disordered" evidence="5">
    <location>
        <begin position="16"/>
        <end position="51"/>
    </location>
</feature>
<dbReference type="InterPro" id="IPR006208">
    <property type="entry name" value="Glyco_hormone_CN"/>
</dbReference>
<dbReference type="OrthoDB" id="6262482at2759"/>
<dbReference type="InterPro" id="IPR029034">
    <property type="entry name" value="Cystine-knot_cytokine"/>
</dbReference>
<organism evidence="7 8">
    <name type="scientific">Chiloscyllium punctatum</name>
    <name type="common">Brownbanded bambooshark</name>
    <name type="synonym">Hemiscyllium punctatum</name>
    <dbReference type="NCBI Taxonomy" id="137246"/>
    <lineage>
        <taxon>Eukaryota</taxon>
        <taxon>Metazoa</taxon>
        <taxon>Chordata</taxon>
        <taxon>Craniata</taxon>
        <taxon>Vertebrata</taxon>
        <taxon>Chondrichthyes</taxon>
        <taxon>Elasmobranchii</taxon>
        <taxon>Galeomorphii</taxon>
        <taxon>Galeoidea</taxon>
        <taxon>Orectolobiformes</taxon>
        <taxon>Hemiscylliidae</taxon>
        <taxon>Chiloscyllium</taxon>
    </lineage>
</organism>
<gene>
    <name evidence="7" type="ORF">chiPu_0019273</name>
</gene>
<feature type="domain" description="CTCK" evidence="6">
    <location>
        <begin position="269"/>
        <end position="352"/>
    </location>
</feature>
<dbReference type="SMART" id="SM00041">
    <property type="entry name" value="CT"/>
    <property type="match status" value="1"/>
</dbReference>
<reference evidence="7 8" key="1">
    <citation type="journal article" date="2018" name="Nat. Ecol. Evol.">
        <title>Shark genomes provide insights into elasmobranch evolution and the origin of vertebrates.</title>
        <authorList>
            <person name="Hara Y"/>
            <person name="Yamaguchi K"/>
            <person name="Onimaru K"/>
            <person name="Kadota M"/>
            <person name="Koyanagi M"/>
            <person name="Keeley SD"/>
            <person name="Tatsumi K"/>
            <person name="Tanaka K"/>
            <person name="Motone F"/>
            <person name="Kageyama Y"/>
            <person name="Nozu R"/>
            <person name="Adachi N"/>
            <person name="Nishimura O"/>
            <person name="Nakagawa R"/>
            <person name="Tanegashima C"/>
            <person name="Kiyatake I"/>
            <person name="Matsumoto R"/>
            <person name="Murakumo K"/>
            <person name="Nishida K"/>
            <person name="Terakita A"/>
            <person name="Kuratani S"/>
            <person name="Sato K"/>
            <person name="Hyodo S Kuraku.S."/>
        </authorList>
    </citation>
    <scope>NUCLEOTIDE SEQUENCE [LARGE SCALE GENOMIC DNA]</scope>
</reference>
<protein>
    <recommendedName>
        <fullName evidence="6">CTCK domain-containing protein</fullName>
    </recommendedName>
</protein>
<dbReference type="Pfam" id="PF00007">
    <property type="entry name" value="Cys_knot"/>
    <property type="match status" value="1"/>
</dbReference>
<dbReference type="PROSITE" id="PS01225">
    <property type="entry name" value="CTCK_2"/>
    <property type="match status" value="1"/>
</dbReference>
<sequence>VTVTPKETTTTVITETTTTEGFTTPVKPTPTGSTTSSTLEVTTSPKETTTTAVTAESTTTGVTTIVKPTTTMSTTHSTSEVTTIPKETTITTVIAETATTAVPCNGMWSDWINNNTPNDEQKDDKEPLDPIRDTVCQFYGNQITNIQAFKKCSEEIKLSDYIKACQDDHCDANSTETDCSSLEAAAKTCSAERNCVDWRNSTNGLCPHNCTEGFIYKACARYDHDYCKDGEKKSGERFPERIEGCFCENGLMLSEDGTRCVSSCAMRQCKVKRKMISIREGSCSATIEVKACEGYCNSSAIFDPKTNGMKQTCECCQEEKTEEKQISLKCSFGGSRTYTYISAKSCKCKICEGENA</sequence>
<feature type="disulfide bond" evidence="4">
    <location>
        <begin position="292"/>
        <end position="346"/>
    </location>
</feature>
<dbReference type="Pfam" id="PF08742">
    <property type="entry name" value="C8"/>
    <property type="match status" value="1"/>
</dbReference>
<evidence type="ECO:0000256" key="3">
    <source>
        <dbReference type="ARBA" id="ARBA00023157"/>
    </source>
</evidence>
<keyword evidence="8" id="KW-1185">Reference proteome</keyword>
<dbReference type="InterPro" id="IPR050780">
    <property type="entry name" value="Mucin_vWF_Thrombospondin_sf"/>
</dbReference>
<evidence type="ECO:0000256" key="1">
    <source>
        <dbReference type="ARBA" id="ARBA00004613"/>
    </source>
</evidence>
<proteinExistence type="predicted"/>
<dbReference type="InterPro" id="IPR006207">
    <property type="entry name" value="Cys_knot_C"/>
</dbReference>
<evidence type="ECO:0000313" key="7">
    <source>
        <dbReference type="EMBL" id="GCC20706.1"/>
    </source>
</evidence>
<evidence type="ECO:0000313" key="8">
    <source>
        <dbReference type="Proteomes" id="UP000287033"/>
    </source>
</evidence>
<dbReference type="InterPro" id="IPR014853">
    <property type="entry name" value="VWF/SSPO/ZAN-like_Cys-rich_dom"/>
</dbReference>
<dbReference type="EMBL" id="BEZZ01001905">
    <property type="protein sequence ID" value="GCC20706.1"/>
    <property type="molecule type" value="Genomic_DNA"/>
</dbReference>
<dbReference type="PROSITE" id="PS01185">
    <property type="entry name" value="CTCK_1"/>
    <property type="match status" value="1"/>
</dbReference>
<keyword evidence="2" id="KW-0964">Secreted</keyword>
<dbReference type="Gene3D" id="2.10.90.10">
    <property type="entry name" value="Cystine-knot cytokines"/>
    <property type="match status" value="1"/>
</dbReference>
<dbReference type="PANTHER" id="PTHR11339">
    <property type="entry name" value="EXTRACELLULAR MATRIX GLYCOPROTEIN RELATED"/>
    <property type="match status" value="1"/>
</dbReference>
<feature type="non-terminal residue" evidence="7">
    <location>
        <position position="1"/>
    </location>
</feature>
<keyword evidence="3 4" id="KW-1015">Disulfide bond</keyword>
<dbReference type="Proteomes" id="UP000287033">
    <property type="component" value="Unassembled WGS sequence"/>
</dbReference>
<comment type="subcellular location">
    <subcellularLocation>
        <location evidence="1">Secreted</location>
    </subcellularLocation>
</comment>
<dbReference type="SUPFAM" id="SSF57501">
    <property type="entry name" value="Cystine-knot cytokines"/>
    <property type="match status" value="1"/>
</dbReference>
<comment type="caution">
    <text evidence="7">The sequence shown here is derived from an EMBL/GenBank/DDBJ whole genome shotgun (WGS) entry which is preliminary data.</text>
</comment>
<dbReference type="GO" id="GO:0005576">
    <property type="term" value="C:extracellular region"/>
    <property type="evidence" value="ECO:0007669"/>
    <property type="project" value="UniProtKB-SubCell"/>
</dbReference>
<evidence type="ECO:0000256" key="2">
    <source>
        <dbReference type="ARBA" id="ARBA00022525"/>
    </source>
</evidence>
<accession>A0A401RR91</accession>
<dbReference type="AlphaFoldDB" id="A0A401RR91"/>
<dbReference type="SUPFAM" id="SSF57567">
    <property type="entry name" value="Serine protease inhibitors"/>
    <property type="match status" value="1"/>
</dbReference>
<comment type="caution">
    <text evidence="4">Lacks conserved residue(s) required for the propagation of feature annotation.</text>
</comment>
<dbReference type="PANTHER" id="PTHR11339:SF395">
    <property type="entry name" value="GH18 DOMAIN-CONTAINING PROTEIN"/>
    <property type="match status" value="1"/>
</dbReference>
<dbReference type="OMA" id="CEKEIIC"/>
<name>A0A401RR91_CHIPU</name>
<evidence type="ECO:0000256" key="5">
    <source>
        <dbReference type="SAM" id="MobiDB-lite"/>
    </source>
</evidence>
<evidence type="ECO:0000256" key="4">
    <source>
        <dbReference type="PROSITE-ProRule" id="PRU00039"/>
    </source>
</evidence>